<evidence type="ECO:0000256" key="1">
    <source>
        <dbReference type="ARBA" id="ARBA00004141"/>
    </source>
</evidence>
<dbReference type="GO" id="GO:0016020">
    <property type="term" value="C:membrane"/>
    <property type="evidence" value="ECO:0007669"/>
    <property type="project" value="UniProtKB-SubCell"/>
</dbReference>
<dbReference type="Gene3D" id="1.20.120.1760">
    <property type="match status" value="1"/>
</dbReference>
<dbReference type="PANTHER" id="PTHR14269:SF61">
    <property type="entry name" value="CDP-DIACYLGLYCEROL--SERINE O-PHOSPHATIDYLTRANSFERASE"/>
    <property type="match status" value="1"/>
</dbReference>
<feature type="domain" description="CDP-alcohol phosphatidyltransferase C-terminal" evidence="13">
    <location>
        <begin position="202"/>
        <end position="231"/>
    </location>
</feature>
<feature type="transmembrane region" description="Helical" evidence="12">
    <location>
        <begin position="12"/>
        <end position="31"/>
    </location>
</feature>
<feature type="transmembrane region" description="Helical" evidence="12">
    <location>
        <begin position="101"/>
        <end position="118"/>
    </location>
</feature>
<evidence type="ECO:0000256" key="11">
    <source>
        <dbReference type="RuleBase" id="RU003750"/>
    </source>
</evidence>
<keyword evidence="8 12" id="KW-0472">Membrane</keyword>
<dbReference type="AlphaFoldDB" id="A0A1H8FBA3"/>
<keyword evidence="10" id="KW-1208">Phospholipid metabolism</keyword>
<evidence type="ECO:0000256" key="7">
    <source>
        <dbReference type="ARBA" id="ARBA00023098"/>
    </source>
</evidence>
<evidence type="ECO:0000256" key="5">
    <source>
        <dbReference type="ARBA" id="ARBA00022692"/>
    </source>
</evidence>
<accession>A0A1H8FBA3</accession>
<name>A0A1H8FBA3_9RHOB</name>
<dbReference type="PROSITE" id="PS00379">
    <property type="entry name" value="CDP_ALCOHOL_P_TRANSF"/>
    <property type="match status" value="1"/>
</dbReference>
<keyword evidence="7" id="KW-0443">Lipid metabolism</keyword>
<evidence type="ECO:0000256" key="2">
    <source>
        <dbReference type="ARBA" id="ARBA00010441"/>
    </source>
</evidence>
<dbReference type="GO" id="GO:0008654">
    <property type="term" value="P:phospholipid biosynthetic process"/>
    <property type="evidence" value="ECO:0007669"/>
    <property type="project" value="UniProtKB-KW"/>
</dbReference>
<comment type="similarity">
    <text evidence="2 11">Belongs to the CDP-alcohol phosphatidyltransferase class-I family.</text>
</comment>
<dbReference type="STRING" id="245187.SAMN04488003_112105"/>
<dbReference type="InterPro" id="IPR048254">
    <property type="entry name" value="CDP_ALCOHOL_P_TRANSF_CS"/>
</dbReference>
<dbReference type="GO" id="GO:0016780">
    <property type="term" value="F:phosphotransferase activity, for other substituted phosphate groups"/>
    <property type="evidence" value="ECO:0007669"/>
    <property type="project" value="InterPro"/>
</dbReference>
<dbReference type="EMBL" id="FOCI01000012">
    <property type="protein sequence ID" value="SEN28734.1"/>
    <property type="molecule type" value="Genomic_DNA"/>
</dbReference>
<feature type="transmembrane region" description="Helical" evidence="12">
    <location>
        <begin position="201"/>
        <end position="234"/>
    </location>
</feature>
<dbReference type="InterPro" id="IPR000462">
    <property type="entry name" value="CDP-OH_P_trans"/>
</dbReference>
<feature type="transmembrane region" description="Helical" evidence="12">
    <location>
        <begin position="169"/>
        <end position="189"/>
    </location>
</feature>
<proteinExistence type="inferred from homology"/>
<dbReference type="InterPro" id="IPR050324">
    <property type="entry name" value="CDP-alcohol_PTase-I"/>
</dbReference>
<dbReference type="OrthoDB" id="9777147at2"/>
<dbReference type="RefSeq" id="WP_089903005.1">
    <property type="nucleotide sequence ID" value="NZ_FOCI01000012.1"/>
</dbReference>
<evidence type="ECO:0000256" key="6">
    <source>
        <dbReference type="ARBA" id="ARBA00022989"/>
    </source>
</evidence>
<keyword evidence="5 12" id="KW-0812">Transmembrane</keyword>
<dbReference type="InterPro" id="IPR043130">
    <property type="entry name" value="CDP-OH_PTrfase_TM_dom"/>
</dbReference>
<dbReference type="Pfam" id="PF01066">
    <property type="entry name" value="CDP-OH_P_transf"/>
    <property type="match status" value="1"/>
</dbReference>
<protein>
    <submittedName>
        <fullName evidence="14">CDP-diacylglycerol---serine O-phosphatidyltransferase</fullName>
    </submittedName>
</protein>
<reference evidence="14 15" key="1">
    <citation type="submission" date="2016-10" db="EMBL/GenBank/DDBJ databases">
        <authorList>
            <person name="de Groot N.N."/>
        </authorList>
    </citation>
    <scope>NUCLEOTIDE SEQUENCE [LARGE SCALE GENOMIC DNA]</scope>
    <source>
        <strain evidence="14 15">DSM 16213</strain>
    </source>
</reference>
<evidence type="ECO:0000313" key="15">
    <source>
        <dbReference type="Proteomes" id="UP000199585"/>
    </source>
</evidence>
<gene>
    <name evidence="14" type="ORF">SAMN04488003_112105</name>
</gene>
<evidence type="ECO:0000256" key="9">
    <source>
        <dbReference type="ARBA" id="ARBA00023209"/>
    </source>
</evidence>
<evidence type="ECO:0000256" key="10">
    <source>
        <dbReference type="ARBA" id="ARBA00023264"/>
    </source>
</evidence>
<keyword evidence="9" id="KW-0594">Phospholipid biosynthesis</keyword>
<evidence type="ECO:0000313" key="14">
    <source>
        <dbReference type="EMBL" id="SEN28734.1"/>
    </source>
</evidence>
<dbReference type="InterPro" id="IPR012616">
    <property type="entry name" value="CDP-OH_P_trans_C"/>
</dbReference>
<feature type="transmembrane region" description="Helical" evidence="12">
    <location>
        <begin position="139"/>
        <end position="157"/>
    </location>
</feature>
<evidence type="ECO:0000259" key="13">
    <source>
        <dbReference type="Pfam" id="PF08009"/>
    </source>
</evidence>
<sequence length="244" mass="25598">MARLPRRDVPLLHLLPNVLTIAAIAAGLSAIREAVDRDFSTAVLLLMAAAVLDGVDGRLARLLGSHSPIGAELDSLADFVNFGVAAPLLVYFWALHDLPKLGWTAVLIFAVCCVLRLARFNVAAKTAVPDAAGDHFVGIPSPAGAMLLLLPLFLSFATDDAVRVPDAAIAGWTAAVGIAMISTLRVAAFKEPKIATGHVRYALLAVAVVMAALLSYPWATLVAACVAYIAFVALTCRQAAPERP</sequence>
<comment type="subcellular location">
    <subcellularLocation>
        <location evidence="1">Membrane</location>
        <topology evidence="1">Multi-pass membrane protein</topology>
    </subcellularLocation>
</comment>
<dbReference type="PANTHER" id="PTHR14269">
    <property type="entry name" value="CDP-DIACYLGLYCEROL--GLYCEROL-3-PHOSPHATE 3-PHOSPHATIDYLTRANSFERASE-RELATED"/>
    <property type="match status" value="1"/>
</dbReference>
<organism evidence="14 15">
    <name type="scientific">Loktanella fryxellensis</name>
    <dbReference type="NCBI Taxonomy" id="245187"/>
    <lineage>
        <taxon>Bacteria</taxon>
        <taxon>Pseudomonadati</taxon>
        <taxon>Pseudomonadota</taxon>
        <taxon>Alphaproteobacteria</taxon>
        <taxon>Rhodobacterales</taxon>
        <taxon>Roseobacteraceae</taxon>
        <taxon>Loktanella</taxon>
    </lineage>
</organism>
<evidence type="ECO:0000256" key="8">
    <source>
        <dbReference type="ARBA" id="ARBA00023136"/>
    </source>
</evidence>
<dbReference type="Proteomes" id="UP000199585">
    <property type="component" value="Unassembled WGS sequence"/>
</dbReference>
<keyword evidence="3" id="KW-0444">Lipid biosynthesis</keyword>
<keyword evidence="4 11" id="KW-0808">Transferase</keyword>
<evidence type="ECO:0000256" key="12">
    <source>
        <dbReference type="SAM" id="Phobius"/>
    </source>
</evidence>
<keyword evidence="6 12" id="KW-1133">Transmembrane helix</keyword>
<keyword evidence="15" id="KW-1185">Reference proteome</keyword>
<evidence type="ECO:0000256" key="4">
    <source>
        <dbReference type="ARBA" id="ARBA00022679"/>
    </source>
</evidence>
<evidence type="ECO:0000256" key="3">
    <source>
        <dbReference type="ARBA" id="ARBA00022516"/>
    </source>
</evidence>
<dbReference type="Pfam" id="PF08009">
    <property type="entry name" value="CDP-OH_P_tran_2"/>
    <property type="match status" value="1"/>
</dbReference>